<evidence type="ECO:0000313" key="1">
    <source>
        <dbReference type="EMBL" id="KAE8321324.1"/>
    </source>
</evidence>
<accession>A0A5N6WKB8</accession>
<protein>
    <submittedName>
        <fullName evidence="1">Uncharacterized protein</fullName>
    </submittedName>
</protein>
<organism evidence="1 2">
    <name type="scientific">Aspergillus sergii</name>
    <dbReference type="NCBI Taxonomy" id="1034303"/>
    <lineage>
        <taxon>Eukaryota</taxon>
        <taxon>Fungi</taxon>
        <taxon>Dikarya</taxon>
        <taxon>Ascomycota</taxon>
        <taxon>Pezizomycotina</taxon>
        <taxon>Eurotiomycetes</taxon>
        <taxon>Eurotiomycetidae</taxon>
        <taxon>Eurotiales</taxon>
        <taxon>Aspergillaceae</taxon>
        <taxon>Aspergillus</taxon>
        <taxon>Aspergillus subgen. Circumdati</taxon>
    </lineage>
</organism>
<keyword evidence="2" id="KW-1185">Reference proteome</keyword>
<name>A0A5N6WKB8_9EURO</name>
<gene>
    <name evidence="1" type="ORF">BDV39DRAFT_210846</name>
</gene>
<sequence length="116" mass="12933">MRTYVGRLTTSVTIKDETCSFSINGGLRTGATAVVVSSWTNDMHGKPNKGPFFLSGTITKLEDGKIDIFGDKSNYYWWQGTVSENGNTLTLEMWATKTGRYSGPIEYRLEFDDDSV</sequence>
<dbReference type="AlphaFoldDB" id="A0A5N6WKB8"/>
<dbReference type="Proteomes" id="UP000325945">
    <property type="component" value="Unassembled WGS sequence"/>
</dbReference>
<evidence type="ECO:0000313" key="2">
    <source>
        <dbReference type="Proteomes" id="UP000325945"/>
    </source>
</evidence>
<dbReference type="EMBL" id="ML741873">
    <property type="protein sequence ID" value="KAE8321324.1"/>
    <property type="molecule type" value="Genomic_DNA"/>
</dbReference>
<proteinExistence type="predicted"/>
<reference evidence="2" key="1">
    <citation type="submission" date="2019-04" db="EMBL/GenBank/DDBJ databases">
        <title>Friends and foes A comparative genomics studyof 23 Aspergillus species from section Flavi.</title>
        <authorList>
            <consortium name="DOE Joint Genome Institute"/>
            <person name="Kjaerbolling I."/>
            <person name="Vesth T."/>
            <person name="Frisvad J.C."/>
            <person name="Nybo J.L."/>
            <person name="Theobald S."/>
            <person name="Kildgaard S."/>
            <person name="Isbrandt T."/>
            <person name="Kuo A."/>
            <person name="Sato A."/>
            <person name="Lyhne E.K."/>
            <person name="Kogle M.E."/>
            <person name="Wiebenga A."/>
            <person name="Kun R.S."/>
            <person name="Lubbers R.J."/>
            <person name="Makela M.R."/>
            <person name="Barry K."/>
            <person name="Chovatia M."/>
            <person name="Clum A."/>
            <person name="Daum C."/>
            <person name="Haridas S."/>
            <person name="He G."/>
            <person name="LaButti K."/>
            <person name="Lipzen A."/>
            <person name="Mondo S."/>
            <person name="Riley R."/>
            <person name="Salamov A."/>
            <person name="Simmons B.A."/>
            <person name="Magnuson J.K."/>
            <person name="Henrissat B."/>
            <person name="Mortensen U.H."/>
            <person name="Larsen T.O."/>
            <person name="Devries R.P."/>
            <person name="Grigoriev I.V."/>
            <person name="Machida M."/>
            <person name="Baker S.E."/>
            <person name="Andersen M.R."/>
        </authorList>
    </citation>
    <scope>NUCLEOTIDE SEQUENCE [LARGE SCALE GENOMIC DNA]</scope>
    <source>
        <strain evidence="2">CBS 130017</strain>
    </source>
</reference>